<dbReference type="PANTHER" id="PTHR33317">
    <property type="entry name" value="POLYNUCLEOTIDYL TRANSFERASE, RIBONUCLEASE H-LIKE SUPERFAMILY PROTEIN"/>
    <property type="match status" value="1"/>
</dbReference>
<feature type="domain" description="YqgF/RNase H-like" evidence="6">
    <location>
        <begin position="11"/>
        <end position="110"/>
    </location>
</feature>
<reference evidence="7 8" key="1">
    <citation type="submission" date="2019-03" db="EMBL/GenBank/DDBJ databases">
        <title>Genomic Encyclopedia of Type Strains, Phase IV (KMG-IV): sequencing the most valuable type-strain genomes for metagenomic binning, comparative biology and taxonomic classification.</title>
        <authorList>
            <person name="Goeker M."/>
        </authorList>
    </citation>
    <scope>NUCLEOTIDE SEQUENCE [LARGE SCALE GENOMIC DNA]</scope>
    <source>
        <strain evidence="7 8">DSM 11901</strain>
    </source>
</reference>
<dbReference type="Pfam" id="PF03652">
    <property type="entry name" value="RuvX"/>
    <property type="match status" value="1"/>
</dbReference>
<evidence type="ECO:0000256" key="3">
    <source>
        <dbReference type="ARBA" id="ARBA00022722"/>
    </source>
</evidence>
<dbReference type="EMBL" id="SNXW01000001">
    <property type="protein sequence ID" value="TDP88246.1"/>
    <property type="molecule type" value="Genomic_DNA"/>
</dbReference>
<accession>A0A4R6RQS6</accession>
<dbReference type="RefSeq" id="WP_133605878.1">
    <property type="nucleotide sequence ID" value="NZ_JBASTO010000298.1"/>
</dbReference>
<dbReference type="InterPro" id="IPR006641">
    <property type="entry name" value="YqgF/RNaseH-like_dom"/>
</dbReference>
<dbReference type="SUPFAM" id="SSF53098">
    <property type="entry name" value="Ribonuclease H-like"/>
    <property type="match status" value="1"/>
</dbReference>
<comment type="function">
    <text evidence="5">Could be a nuclease involved in processing of the 5'-end of pre-16S rRNA.</text>
</comment>
<comment type="similarity">
    <text evidence="5">Belongs to the YqgF HJR family.</text>
</comment>
<name>A0A4R6RQS6_9BURK</name>
<dbReference type="Proteomes" id="UP000294593">
    <property type="component" value="Unassembled WGS sequence"/>
</dbReference>
<keyword evidence="2 5" id="KW-0690">Ribosome biogenesis</keyword>
<keyword evidence="1 5" id="KW-0963">Cytoplasm</keyword>
<evidence type="ECO:0000256" key="5">
    <source>
        <dbReference type="HAMAP-Rule" id="MF_00651"/>
    </source>
</evidence>
<gene>
    <name evidence="7" type="ORF">EV672_101391</name>
</gene>
<comment type="caution">
    <text evidence="7">The sequence shown here is derived from an EMBL/GenBank/DDBJ whole genome shotgun (WGS) entry which is preliminary data.</text>
</comment>
<protein>
    <recommendedName>
        <fullName evidence="5">Putative pre-16S rRNA nuclease</fullName>
        <ecNumber evidence="5">3.1.-.-</ecNumber>
    </recommendedName>
</protein>
<dbReference type="InterPro" id="IPR005227">
    <property type="entry name" value="YqgF"/>
</dbReference>
<evidence type="ECO:0000256" key="1">
    <source>
        <dbReference type="ARBA" id="ARBA00022490"/>
    </source>
</evidence>
<dbReference type="PANTHER" id="PTHR33317:SF4">
    <property type="entry name" value="POLYNUCLEOTIDYL TRANSFERASE, RIBONUCLEASE H-LIKE SUPERFAMILY PROTEIN"/>
    <property type="match status" value="1"/>
</dbReference>
<dbReference type="SMART" id="SM00732">
    <property type="entry name" value="YqgFc"/>
    <property type="match status" value="1"/>
</dbReference>
<proteinExistence type="inferred from homology"/>
<dbReference type="GO" id="GO:0004518">
    <property type="term" value="F:nuclease activity"/>
    <property type="evidence" value="ECO:0007669"/>
    <property type="project" value="UniProtKB-KW"/>
</dbReference>
<dbReference type="Gene3D" id="3.30.420.140">
    <property type="entry name" value="YqgF/RNase H-like domain"/>
    <property type="match status" value="1"/>
</dbReference>
<evidence type="ECO:0000259" key="6">
    <source>
        <dbReference type="SMART" id="SM00732"/>
    </source>
</evidence>
<dbReference type="CDD" id="cd16964">
    <property type="entry name" value="YqgF"/>
    <property type="match status" value="1"/>
</dbReference>
<dbReference type="AlphaFoldDB" id="A0A4R6RQS6"/>
<comment type="subcellular location">
    <subcellularLocation>
        <location evidence="5">Cytoplasm</location>
    </subcellularLocation>
</comment>
<dbReference type="HAMAP" id="MF_00651">
    <property type="entry name" value="Nuclease_YqgF"/>
    <property type="match status" value="1"/>
</dbReference>
<evidence type="ECO:0000256" key="4">
    <source>
        <dbReference type="ARBA" id="ARBA00022801"/>
    </source>
</evidence>
<dbReference type="EC" id="3.1.-.-" evidence="5"/>
<keyword evidence="4 5" id="KW-0378">Hydrolase</keyword>
<dbReference type="InterPro" id="IPR037027">
    <property type="entry name" value="YqgF/RNaseH-like_dom_sf"/>
</dbReference>
<sequence length="152" mass="16337">MTGPTPSSAVRTFLAFDYGLKRVGVATGNSFTCQAQPLQTIAAEGDARFARIGQLVSEWQPAALVVGVPYHPDGAEHENTLRARKFGRQLSGRFHLPVHEVDERYSTTEAKSFGARDLDAASAAILLQQFFDAIPVATPVATPAATPSERPE</sequence>
<evidence type="ECO:0000256" key="2">
    <source>
        <dbReference type="ARBA" id="ARBA00022517"/>
    </source>
</evidence>
<keyword evidence="8" id="KW-1185">Reference proteome</keyword>
<keyword evidence="3 5" id="KW-0540">Nuclease</keyword>
<dbReference type="GO" id="GO:0005829">
    <property type="term" value="C:cytosol"/>
    <property type="evidence" value="ECO:0007669"/>
    <property type="project" value="TreeGrafter"/>
</dbReference>
<evidence type="ECO:0000313" key="7">
    <source>
        <dbReference type="EMBL" id="TDP88246.1"/>
    </source>
</evidence>
<dbReference type="GO" id="GO:0016788">
    <property type="term" value="F:hydrolase activity, acting on ester bonds"/>
    <property type="evidence" value="ECO:0007669"/>
    <property type="project" value="UniProtKB-UniRule"/>
</dbReference>
<evidence type="ECO:0000313" key="8">
    <source>
        <dbReference type="Proteomes" id="UP000294593"/>
    </source>
</evidence>
<dbReference type="InterPro" id="IPR012337">
    <property type="entry name" value="RNaseH-like_sf"/>
</dbReference>
<dbReference type="NCBIfam" id="TIGR00250">
    <property type="entry name" value="RNAse_H_YqgF"/>
    <property type="match status" value="1"/>
</dbReference>
<dbReference type="GO" id="GO:0000967">
    <property type="term" value="P:rRNA 5'-end processing"/>
    <property type="evidence" value="ECO:0007669"/>
    <property type="project" value="UniProtKB-UniRule"/>
</dbReference>
<organism evidence="7 8">
    <name type="scientific">Aquabacterium commune</name>
    <dbReference type="NCBI Taxonomy" id="70586"/>
    <lineage>
        <taxon>Bacteria</taxon>
        <taxon>Pseudomonadati</taxon>
        <taxon>Pseudomonadota</taxon>
        <taxon>Betaproteobacteria</taxon>
        <taxon>Burkholderiales</taxon>
        <taxon>Aquabacterium</taxon>
    </lineage>
</organism>
<dbReference type="OrthoDB" id="9796140at2"/>